<evidence type="ECO:0000313" key="2">
    <source>
        <dbReference type="EMBL" id="EUB59335.1"/>
    </source>
</evidence>
<feature type="compositionally biased region" description="Gly residues" evidence="1">
    <location>
        <begin position="31"/>
        <end position="41"/>
    </location>
</feature>
<feature type="region of interest" description="Disordered" evidence="1">
    <location>
        <begin position="18"/>
        <end position="41"/>
    </location>
</feature>
<proteinExistence type="predicted"/>
<dbReference type="CTD" id="36341534"/>
<evidence type="ECO:0000313" key="3">
    <source>
        <dbReference type="Proteomes" id="UP000019149"/>
    </source>
</evidence>
<accession>W6UDD9</accession>
<dbReference type="EMBL" id="APAU02000046">
    <property type="protein sequence ID" value="EUB59335.1"/>
    <property type="molecule type" value="Genomic_DNA"/>
</dbReference>
<organism evidence="2 3">
    <name type="scientific">Echinococcus granulosus</name>
    <name type="common">Hydatid tapeworm</name>
    <dbReference type="NCBI Taxonomy" id="6210"/>
    <lineage>
        <taxon>Eukaryota</taxon>
        <taxon>Metazoa</taxon>
        <taxon>Spiralia</taxon>
        <taxon>Lophotrochozoa</taxon>
        <taxon>Platyhelminthes</taxon>
        <taxon>Cestoda</taxon>
        <taxon>Eucestoda</taxon>
        <taxon>Cyclophyllidea</taxon>
        <taxon>Taeniidae</taxon>
        <taxon>Echinococcus</taxon>
        <taxon>Echinococcus granulosus group</taxon>
    </lineage>
</organism>
<sequence length="41" mass="4351">MKCVESFVEVASKAKQSSPRFQSGKGVSGRYIGGSGKRTQS</sequence>
<comment type="caution">
    <text evidence="2">The sequence shown here is derived from an EMBL/GenBank/DDBJ whole genome shotgun (WGS) entry which is preliminary data.</text>
</comment>
<keyword evidence="3" id="KW-1185">Reference proteome</keyword>
<gene>
    <name evidence="2" type="ORF">EGR_05819</name>
</gene>
<dbReference type="AlphaFoldDB" id="W6UDD9"/>
<dbReference type="Proteomes" id="UP000019149">
    <property type="component" value="Unassembled WGS sequence"/>
</dbReference>
<protein>
    <submittedName>
        <fullName evidence="2">Uncharacterized protein</fullName>
    </submittedName>
</protein>
<reference evidence="2 3" key="1">
    <citation type="journal article" date="2013" name="Nat. Genet.">
        <title>The genome of the hydatid tapeworm Echinococcus granulosus.</title>
        <authorList>
            <person name="Zheng H."/>
            <person name="Zhang W."/>
            <person name="Zhang L."/>
            <person name="Zhang Z."/>
            <person name="Li J."/>
            <person name="Lu G."/>
            <person name="Zhu Y."/>
            <person name="Wang Y."/>
            <person name="Huang Y."/>
            <person name="Liu J."/>
            <person name="Kang H."/>
            <person name="Chen J."/>
            <person name="Wang L."/>
            <person name="Chen A."/>
            <person name="Yu S."/>
            <person name="Gao Z."/>
            <person name="Jin L."/>
            <person name="Gu W."/>
            <person name="Wang Z."/>
            <person name="Zhao L."/>
            <person name="Shi B."/>
            <person name="Wen H."/>
            <person name="Lin R."/>
            <person name="Jones M.K."/>
            <person name="Brejova B."/>
            <person name="Vinar T."/>
            <person name="Zhao G."/>
            <person name="McManus D.P."/>
            <person name="Chen Z."/>
            <person name="Zhou Y."/>
            <person name="Wang S."/>
        </authorList>
    </citation>
    <scope>NUCLEOTIDE SEQUENCE [LARGE SCALE GENOMIC DNA]</scope>
</reference>
<dbReference type="GeneID" id="36341534"/>
<name>W6UDD9_ECHGR</name>
<dbReference type="KEGG" id="egl:EGR_05819"/>
<evidence type="ECO:0000256" key="1">
    <source>
        <dbReference type="SAM" id="MobiDB-lite"/>
    </source>
</evidence>
<dbReference type="RefSeq" id="XP_024350531.1">
    <property type="nucleotide sequence ID" value="XM_024495068.1"/>
</dbReference>